<keyword evidence="1" id="KW-0472">Membrane</keyword>
<proteinExistence type="predicted"/>
<keyword evidence="1" id="KW-0812">Transmembrane</keyword>
<sequence length="150" mass="16208">MTARMRHIRLKLAEANAFVDAHHRHHPSVVGHLFSIGAVLGDILVGVVIVGRPVSRIRDDGMTAEVTRLCTDGTPNACSFLYGKAARAAFALGFDRIGTYTLPDEGGASLRGAGWHLIGVRRSGEWSNPSRPRAAPRHPTGPKLLWEVLA</sequence>
<reference evidence="2 3" key="1">
    <citation type="submission" date="2016-10" db="EMBL/GenBank/DDBJ databases">
        <authorList>
            <person name="de Groot N.N."/>
        </authorList>
    </citation>
    <scope>NUCLEOTIDE SEQUENCE [LARGE SCALE GENOMIC DNA]</scope>
    <source>
        <strain evidence="2 3">DSM 8512</strain>
    </source>
</reference>
<protein>
    <recommendedName>
        <fullName evidence="4">N-acetyltransferase domain-containing protein</fullName>
    </recommendedName>
</protein>
<accession>A0A1H8K379</accession>
<name>A0A1H8K379_9RHOB</name>
<dbReference type="EMBL" id="FODE01000020">
    <property type="protein sequence ID" value="SEN87450.1"/>
    <property type="molecule type" value="Genomic_DNA"/>
</dbReference>
<evidence type="ECO:0000313" key="2">
    <source>
        <dbReference type="EMBL" id="SEN87450.1"/>
    </source>
</evidence>
<evidence type="ECO:0008006" key="4">
    <source>
        <dbReference type="Google" id="ProtNLM"/>
    </source>
</evidence>
<dbReference type="NCBIfam" id="NF045478">
    <property type="entry name" value="XF1762_fam"/>
    <property type="match status" value="1"/>
</dbReference>
<evidence type="ECO:0000256" key="1">
    <source>
        <dbReference type="SAM" id="Phobius"/>
    </source>
</evidence>
<keyword evidence="1" id="KW-1133">Transmembrane helix</keyword>
<dbReference type="Proteomes" id="UP000199054">
    <property type="component" value="Unassembled WGS sequence"/>
</dbReference>
<organism evidence="2 3">
    <name type="scientific">Paracoccus alcaliphilus</name>
    <dbReference type="NCBI Taxonomy" id="34002"/>
    <lineage>
        <taxon>Bacteria</taxon>
        <taxon>Pseudomonadati</taxon>
        <taxon>Pseudomonadota</taxon>
        <taxon>Alphaproteobacteria</taxon>
        <taxon>Rhodobacterales</taxon>
        <taxon>Paracoccaceae</taxon>
        <taxon>Paracoccus</taxon>
    </lineage>
</organism>
<keyword evidence="3" id="KW-1185">Reference proteome</keyword>
<evidence type="ECO:0000313" key="3">
    <source>
        <dbReference type="Proteomes" id="UP000199054"/>
    </source>
</evidence>
<gene>
    <name evidence="2" type="ORF">SAMN04489859_102034</name>
</gene>
<dbReference type="InterPro" id="IPR053780">
    <property type="entry name" value="Gp66-like"/>
</dbReference>
<dbReference type="STRING" id="34002.SAMN04489859_102034"/>
<dbReference type="RefSeq" id="WP_244519239.1">
    <property type="nucleotide sequence ID" value="NZ_CP067124.1"/>
</dbReference>
<feature type="transmembrane region" description="Helical" evidence="1">
    <location>
        <begin position="29"/>
        <end position="50"/>
    </location>
</feature>
<dbReference type="AlphaFoldDB" id="A0A1H8K379"/>